<keyword evidence="9" id="KW-1185">Reference proteome</keyword>
<keyword evidence="3 6" id="KW-0812">Transmembrane</keyword>
<dbReference type="Proteomes" id="UP000521872">
    <property type="component" value="Unassembled WGS sequence"/>
</dbReference>
<dbReference type="PANTHER" id="PTHR43791">
    <property type="entry name" value="PERMEASE-RELATED"/>
    <property type="match status" value="1"/>
</dbReference>
<dbReference type="PANTHER" id="PTHR43791:SF6">
    <property type="entry name" value="TRANSPORTER, PUTATIVE (AFU_ORTHOLOGUE AFUA_1G16690)-RELATED"/>
    <property type="match status" value="1"/>
</dbReference>
<keyword evidence="4 6" id="KW-1133">Transmembrane helix</keyword>
<comment type="caution">
    <text evidence="8">The sequence shown here is derived from an EMBL/GenBank/DDBJ whole genome shotgun (WGS) entry which is preliminary data.</text>
</comment>
<comment type="subcellular location">
    <subcellularLocation>
        <location evidence="1">Membrane</location>
        <topology evidence="1">Multi-pass membrane protein</topology>
    </subcellularLocation>
</comment>
<dbReference type="Gene3D" id="1.20.1250.20">
    <property type="entry name" value="MFS general substrate transporter like domains"/>
    <property type="match status" value="2"/>
</dbReference>
<dbReference type="SUPFAM" id="SSF103473">
    <property type="entry name" value="MFS general substrate transporter"/>
    <property type="match status" value="1"/>
</dbReference>
<feature type="transmembrane region" description="Helical" evidence="6">
    <location>
        <begin position="227"/>
        <end position="247"/>
    </location>
</feature>
<evidence type="ECO:0000256" key="4">
    <source>
        <dbReference type="ARBA" id="ARBA00022989"/>
    </source>
</evidence>
<name>A0A8H4R039_9AGAR</name>
<feature type="transmembrane region" description="Helical" evidence="6">
    <location>
        <begin position="323"/>
        <end position="349"/>
    </location>
</feature>
<dbReference type="AlphaFoldDB" id="A0A8H4R039"/>
<dbReference type="Pfam" id="PF07690">
    <property type="entry name" value="MFS_1"/>
    <property type="match status" value="1"/>
</dbReference>
<feature type="transmembrane region" description="Helical" evidence="6">
    <location>
        <begin position="153"/>
        <end position="171"/>
    </location>
</feature>
<reference evidence="8 9" key="1">
    <citation type="submission" date="2019-12" db="EMBL/GenBank/DDBJ databases">
        <authorList>
            <person name="Floudas D."/>
            <person name="Bentzer J."/>
            <person name="Ahren D."/>
            <person name="Johansson T."/>
            <person name="Persson P."/>
            <person name="Tunlid A."/>
        </authorList>
    </citation>
    <scope>NUCLEOTIDE SEQUENCE [LARGE SCALE GENOMIC DNA]</scope>
    <source>
        <strain evidence="8 9">CBS 102.39</strain>
    </source>
</reference>
<evidence type="ECO:0000256" key="6">
    <source>
        <dbReference type="SAM" id="Phobius"/>
    </source>
</evidence>
<organism evidence="8 9">
    <name type="scientific">Agrocybe pediades</name>
    <dbReference type="NCBI Taxonomy" id="84607"/>
    <lineage>
        <taxon>Eukaryota</taxon>
        <taxon>Fungi</taxon>
        <taxon>Dikarya</taxon>
        <taxon>Basidiomycota</taxon>
        <taxon>Agaricomycotina</taxon>
        <taxon>Agaricomycetes</taxon>
        <taxon>Agaricomycetidae</taxon>
        <taxon>Agaricales</taxon>
        <taxon>Agaricineae</taxon>
        <taxon>Strophariaceae</taxon>
        <taxon>Agrocybe</taxon>
    </lineage>
</organism>
<gene>
    <name evidence="8" type="ORF">D9613_000830</name>
</gene>
<evidence type="ECO:0000256" key="2">
    <source>
        <dbReference type="ARBA" id="ARBA00022448"/>
    </source>
</evidence>
<feature type="transmembrane region" description="Helical" evidence="6">
    <location>
        <begin position="388"/>
        <end position="408"/>
    </location>
</feature>
<dbReference type="FunFam" id="1.20.1250.20:FF:000013">
    <property type="entry name" value="MFS general substrate transporter"/>
    <property type="match status" value="1"/>
</dbReference>
<dbReference type="PROSITE" id="PS50850">
    <property type="entry name" value="MFS"/>
    <property type="match status" value="1"/>
</dbReference>
<keyword evidence="2" id="KW-0813">Transport</keyword>
<sequence length="522" mass="58061">MIICSFGESLHISLIMQEEKLTGTLSDEKSGSIRSTSTDDGYLLAPDQRQAAEKRLVRKLDQRVLPTIVAIYIMNYIDRTAVAAARLKGLEKDLHLTEIQYNVVLAILFVAYCPAQIPSNMILNKVTRPSIYIGLCAVLWGLTSLLAGITKNFAGIVACRIFIGFPEAAFYPGSIYLLSRWYTRKELALRSAILYTGFITSNAFGSLMAAGILSGMEGKLGIRAWRWLFYIEGAITIFIGLNAMWLLSDYPHNTRWLSAAERRLACARIAGDAGEADEDSESDTPLQGLKLALQDPKVYIFALMNCAQLLGIGYINFFPTLTATLGFSTTITLLIAAPPWIVAALICVLNARHADKTGERFWHVTFWWWMNILGYVIAQSTMSIGGRYVSLFFLAVGNVGFSMTLVWVSNSIPRPPSKRAASIGIVNGFGNIGNLISSFVWKVEWAPKYTPSMVIGISAFVLAISLALAMRFMLIRENRMLDEDVQGGLKMARKERIEKAAQLEGITVEEAMEKKREFRYLY</sequence>
<evidence type="ECO:0000313" key="8">
    <source>
        <dbReference type="EMBL" id="KAF4620717.1"/>
    </source>
</evidence>
<protein>
    <recommendedName>
        <fullName evidence="7">Major facilitator superfamily (MFS) profile domain-containing protein</fullName>
    </recommendedName>
</protein>
<feature type="transmembrane region" description="Helical" evidence="6">
    <location>
        <begin position="420"/>
        <end position="441"/>
    </location>
</feature>
<feature type="transmembrane region" description="Helical" evidence="6">
    <location>
        <begin position="64"/>
        <end position="87"/>
    </location>
</feature>
<dbReference type="GO" id="GO:0022857">
    <property type="term" value="F:transmembrane transporter activity"/>
    <property type="evidence" value="ECO:0007669"/>
    <property type="project" value="InterPro"/>
</dbReference>
<accession>A0A8H4R039</accession>
<dbReference type="InterPro" id="IPR020846">
    <property type="entry name" value="MFS_dom"/>
</dbReference>
<dbReference type="FunFam" id="1.20.1250.20:FF:000057">
    <property type="entry name" value="MFS general substrate transporter"/>
    <property type="match status" value="1"/>
</dbReference>
<dbReference type="EMBL" id="JAACJL010000015">
    <property type="protein sequence ID" value="KAF4620717.1"/>
    <property type="molecule type" value="Genomic_DNA"/>
</dbReference>
<dbReference type="InterPro" id="IPR036259">
    <property type="entry name" value="MFS_trans_sf"/>
</dbReference>
<feature type="transmembrane region" description="Helical" evidence="6">
    <location>
        <begin position="453"/>
        <end position="474"/>
    </location>
</feature>
<evidence type="ECO:0000256" key="3">
    <source>
        <dbReference type="ARBA" id="ARBA00022692"/>
    </source>
</evidence>
<feature type="domain" description="Major facilitator superfamily (MFS) profile" evidence="7">
    <location>
        <begin position="64"/>
        <end position="479"/>
    </location>
</feature>
<feature type="transmembrane region" description="Helical" evidence="6">
    <location>
        <begin position="361"/>
        <end position="382"/>
    </location>
</feature>
<feature type="transmembrane region" description="Helical" evidence="6">
    <location>
        <begin position="298"/>
        <end position="317"/>
    </location>
</feature>
<dbReference type="InterPro" id="IPR011701">
    <property type="entry name" value="MFS"/>
</dbReference>
<feature type="transmembrane region" description="Helical" evidence="6">
    <location>
        <begin position="99"/>
        <end position="117"/>
    </location>
</feature>
<feature type="transmembrane region" description="Helical" evidence="6">
    <location>
        <begin position="129"/>
        <end position="147"/>
    </location>
</feature>
<evidence type="ECO:0000259" key="7">
    <source>
        <dbReference type="PROSITE" id="PS50850"/>
    </source>
</evidence>
<keyword evidence="5 6" id="KW-0472">Membrane</keyword>
<proteinExistence type="predicted"/>
<feature type="transmembrane region" description="Helical" evidence="6">
    <location>
        <begin position="192"/>
        <end position="215"/>
    </location>
</feature>
<evidence type="ECO:0000256" key="1">
    <source>
        <dbReference type="ARBA" id="ARBA00004141"/>
    </source>
</evidence>
<dbReference type="GO" id="GO:0016020">
    <property type="term" value="C:membrane"/>
    <property type="evidence" value="ECO:0007669"/>
    <property type="project" value="UniProtKB-SubCell"/>
</dbReference>
<evidence type="ECO:0000313" key="9">
    <source>
        <dbReference type="Proteomes" id="UP000521872"/>
    </source>
</evidence>
<evidence type="ECO:0000256" key="5">
    <source>
        <dbReference type="ARBA" id="ARBA00023136"/>
    </source>
</evidence>